<sequence length="321" mass="37015">MPLFDLTQDDNLIDLTLDDVENPNTDWFSNHNDNFDDVFEDAFVPRDPNTITDHDAPKMWTKFGEMEEEEERMSVMEQVDLSPGSPAQSPPNYGLSPEDLFEGIESDMSDMPDIPKWCLMTPDPAPDFGNTDAGASAEVLQQEDATREKTPDAPLIQNLTVEFPESLLLVPRSYYEPFELGVLILREREAVAQLFEVAKQAGQDIGEFVEFQLDDFAVYSDRQTHEQEMCPLHHLHTKHGYNNIFFDGKLSVGNTVFYVCHVEISALLIENYGTLSKHTVRDKIWIRSELNSEREMYYRLNRPAKEYRRFFDPFLWVADLA</sequence>
<evidence type="ECO:0000313" key="2">
    <source>
        <dbReference type="Proteomes" id="UP000730481"/>
    </source>
</evidence>
<dbReference type="OrthoDB" id="5376140at2759"/>
<dbReference type="Proteomes" id="UP000730481">
    <property type="component" value="Unassembled WGS sequence"/>
</dbReference>
<proteinExistence type="predicted"/>
<reference evidence="1" key="1">
    <citation type="journal article" date="2017" name="Mycologia">
        <title>Fusarium algeriense, sp. nov., a novel toxigenic crown rot pathogen of durum wheat from Algeria is nested in the Fusarium burgessii species complex.</title>
        <authorList>
            <person name="Laraba I."/>
            <person name="Keddad A."/>
            <person name="Boureghda H."/>
            <person name="Abdallah N."/>
            <person name="Vaughan M.M."/>
            <person name="Proctor R.H."/>
            <person name="Busman M."/>
            <person name="O'Donnell K."/>
        </authorList>
    </citation>
    <scope>NUCLEOTIDE SEQUENCE</scope>
    <source>
        <strain evidence="1">NRRL 25174</strain>
    </source>
</reference>
<organism evidence="1 2">
    <name type="scientific">Fusarium beomiforme</name>
    <dbReference type="NCBI Taxonomy" id="44412"/>
    <lineage>
        <taxon>Eukaryota</taxon>
        <taxon>Fungi</taxon>
        <taxon>Dikarya</taxon>
        <taxon>Ascomycota</taxon>
        <taxon>Pezizomycotina</taxon>
        <taxon>Sordariomycetes</taxon>
        <taxon>Hypocreomycetidae</taxon>
        <taxon>Hypocreales</taxon>
        <taxon>Nectriaceae</taxon>
        <taxon>Fusarium</taxon>
        <taxon>Fusarium burgessii species complex</taxon>
    </lineage>
</organism>
<feature type="non-terminal residue" evidence="1">
    <location>
        <position position="1"/>
    </location>
</feature>
<reference evidence="1" key="2">
    <citation type="submission" date="2020-02" db="EMBL/GenBank/DDBJ databases">
        <title>Identification and distribution of gene clusters putatively required for synthesis of sphingolipid metabolism inhibitors in phylogenetically diverse species of the filamentous fungus Fusarium.</title>
        <authorList>
            <person name="Kim H.-S."/>
            <person name="Busman M."/>
            <person name="Brown D.W."/>
            <person name="Divon H."/>
            <person name="Uhlig S."/>
            <person name="Proctor R.H."/>
        </authorList>
    </citation>
    <scope>NUCLEOTIDE SEQUENCE</scope>
    <source>
        <strain evidence="1">NRRL 25174</strain>
    </source>
</reference>
<keyword evidence="2" id="KW-1185">Reference proteome</keyword>
<name>A0A9P5DSF3_9HYPO</name>
<dbReference type="EMBL" id="PVQB02000980">
    <property type="protein sequence ID" value="KAF4332758.1"/>
    <property type="molecule type" value="Genomic_DNA"/>
</dbReference>
<protein>
    <submittedName>
        <fullName evidence="1">DNA (Cytosine-5-)-methyltransferase</fullName>
    </submittedName>
</protein>
<evidence type="ECO:0000313" key="1">
    <source>
        <dbReference type="EMBL" id="KAF4332758.1"/>
    </source>
</evidence>
<dbReference type="AlphaFoldDB" id="A0A9P5DSF3"/>
<gene>
    <name evidence="1" type="ORF">FBEOM_13436</name>
</gene>
<accession>A0A9P5DSF3</accession>
<comment type="caution">
    <text evidence="1">The sequence shown here is derived from an EMBL/GenBank/DDBJ whole genome shotgun (WGS) entry which is preliminary data.</text>
</comment>